<dbReference type="InterPro" id="IPR014284">
    <property type="entry name" value="RNA_pol_sigma-70_dom"/>
</dbReference>
<protein>
    <submittedName>
        <fullName evidence="8">RNA polymerase</fullName>
    </submittedName>
</protein>
<dbReference type="InterPro" id="IPR036388">
    <property type="entry name" value="WH-like_DNA-bd_sf"/>
</dbReference>
<evidence type="ECO:0000256" key="3">
    <source>
        <dbReference type="ARBA" id="ARBA00023082"/>
    </source>
</evidence>
<sequence>MVTGAQVAGERAPEEDFARFVAQRGPALVRFAARLTNDPYRAEDLVQEALAKTYQRWRRIRRVDRPEVYVRRMVVNAANSWWRRRSNTEVPVAMPADGAADRPASGDVGTEHAERDALWALITQLPARQRAVLVLRYYEDHDDATIAEILRCSPVTVRTHARRALETLRKRGIDDD</sequence>
<dbReference type="InterPro" id="IPR013325">
    <property type="entry name" value="RNA_pol_sigma_r2"/>
</dbReference>
<dbReference type="AlphaFoldDB" id="A0A8J4E5R2"/>
<keyword evidence="4" id="KW-0238">DNA-binding</keyword>
<dbReference type="NCBIfam" id="TIGR02937">
    <property type="entry name" value="sigma70-ECF"/>
    <property type="match status" value="1"/>
</dbReference>
<dbReference type="InterPro" id="IPR007627">
    <property type="entry name" value="RNA_pol_sigma70_r2"/>
</dbReference>
<evidence type="ECO:0000313" key="8">
    <source>
        <dbReference type="EMBL" id="GIJ62394.1"/>
    </source>
</evidence>
<proteinExistence type="inferred from homology"/>
<dbReference type="SUPFAM" id="SSF88946">
    <property type="entry name" value="Sigma2 domain of RNA polymerase sigma factors"/>
    <property type="match status" value="1"/>
</dbReference>
<dbReference type="Proteomes" id="UP000612585">
    <property type="component" value="Unassembled WGS sequence"/>
</dbReference>
<dbReference type="GO" id="GO:0016987">
    <property type="term" value="F:sigma factor activity"/>
    <property type="evidence" value="ECO:0007669"/>
    <property type="project" value="UniProtKB-KW"/>
</dbReference>
<dbReference type="GO" id="GO:0006352">
    <property type="term" value="P:DNA-templated transcription initiation"/>
    <property type="evidence" value="ECO:0007669"/>
    <property type="project" value="InterPro"/>
</dbReference>
<dbReference type="EMBL" id="BOPG01000077">
    <property type="protein sequence ID" value="GIJ62394.1"/>
    <property type="molecule type" value="Genomic_DNA"/>
</dbReference>
<keyword evidence="2" id="KW-0805">Transcription regulation</keyword>
<gene>
    <name evidence="8" type="ORF">Vau01_099100</name>
</gene>
<evidence type="ECO:0000313" key="9">
    <source>
        <dbReference type="Proteomes" id="UP000612585"/>
    </source>
</evidence>
<dbReference type="CDD" id="cd06171">
    <property type="entry name" value="Sigma70_r4"/>
    <property type="match status" value="1"/>
</dbReference>
<dbReference type="NCBIfam" id="TIGR02983">
    <property type="entry name" value="SigE-fam_strep"/>
    <property type="match status" value="1"/>
</dbReference>
<reference evidence="8" key="1">
    <citation type="submission" date="2021-01" db="EMBL/GenBank/DDBJ databases">
        <title>Whole genome shotgun sequence of Virgisporangium aurantiacum NBRC 16421.</title>
        <authorList>
            <person name="Komaki H."/>
            <person name="Tamura T."/>
        </authorList>
    </citation>
    <scope>NUCLEOTIDE SEQUENCE</scope>
    <source>
        <strain evidence="8">NBRC 16421</strain>
    </source>
</reference>
<evidence type="ECO:0000256" key="1">
    <source>
        <dbReference type="ARBA" id="ARBA00010641"/>
    </source>
</evidence>
<evidence type="ECO:0000256" key="5">
    <source>
        <dbReference type="ARBA" id="ARBA00023163"/>
    </source>
</evidence>
<dbReference type="PANTHER" id="PTHR43133">
    <property type="entry name" value="RNA POLYMERASE ECF-TYPE SIGMA FACTO"/>
    <property type="match status" value="1"/>
</dbReference>
<dbReference type="Gene3D" id="1.10.1740.10">
    <property type="match status" value="1"/>
</dbReference>
<evidence type="ECO:0000259" key="6">
    <source>
        <dbReference type="Pfam" id="PF04542"/>
    </source>
</evidence>
<evidence type="ECO:0000259" key="7">
    <source>
        <dbReference type="Pfam" id="PF08281"/>
    </source>
</evidence>
<dbReference type="InterPro" id="IPR013324">
    <property type="entry name" value="RNA_pol_sigma_r3/r4-like"/>
</dbReference>
<evidence type="ECO:0000256" key="2">
    <source>
        <dbReference type="ARBA" id="ARBA00023015"/>
    </source>
</evidence>
<dbReference type="GO" id="GO:0003677">
    <property type="term" value="F:DNA binding"/>
    <property type="evidence" value="ECO:0007669"/>
    <property type="project" value="UniProtKB-KW"/>
</dbReference>
<dbReference type="PANTHER" id="PTHR43133:SF50">
    <property type="entry name" value="ECF RNA POLYMERASE SIGMA FACTOR SIGM"/>
    <property type="match status" value="1"/>
</dbReference>
<keyword evidence="9" id="KW-1185">Reference proteome</keyword>
<keyword evidence="5" id="KW-0804">Transcription</keyword>
<dbReference type="SUPFAM" id="SSF88659">
    <property type="entry name" value="Sigma3 and sigma4 domains of RNA polymerase sigma factors"/>
    <property type="match status" value="1"/>
</dbReference>
<evidence type="ECO:0000256" key="4">
    <source>
        <dbReference type="ARBA" id="ARBA00023125"/>
    </source>
</evidence>
<name>A0A8J4E5R2_9ACTN</name>
<dbReference type="Pfam" id="PF04542">
    <property type="entry name" value="Sigma70_r2"/>
    <property type="match status" value="1"/>
</dbReference>
<feature type="domain" description="RNA polymerase sigma factor 70 region 4 type 2" evidence="7">
    <location>
        <begin position="116"/>
        <end position="168"/>
    </location>
</feature>
<dbReference type="InterPro" id="IPR014325">
    <property type="entry name" value="RNA_pol_sigma-E_actinobac"/>
</dbReference>
<comment type="caution">
    <text evidence="8">The sequence shown here is derived from an EMBL/GenBank/DDBJ whole genome shotgun (WGS) entry which is preliminary data.</text>
</comment>
<dbReference type="RefSeq" id="WP_204008008.1">
    <property type="nucleotide sequence ID" value="NZ_BOPG01000077.1"/>
</dbReference>
<accession>A0A8J4E5R2</accession>
<comment type="similarity">
    <text evidence="1">Belongs to the sigma-70 factor family. ECF subfamily.</text>
</comment>
<dbReference type="InterPro" id="IPR013249">
    <property type="entry name" value="RNA_pol_sigma70_r4_t2"/>
</dbReference>
<dbReference type="InterPro" id="IPR039425">
    <property type="entry name" value="RNA_pol_sigma-70-like"/>
</dbReference>
<dbReference type="Pfam" id="PF08281">
    <property type="entry name" value="Sigma70_r4_2"/>
    <property type="match status" value="1"/>
</dbReference>
<dbReference type="Gene3D" id="1.10.10.10">
    <property type="entry name" value="Winged helix-like DNA-binding domain superfamily/Winged helix DNA-binding domain"/>
    <property type="match status" value="1"/>
</dbReference>
<feature type="domain" description="RNA polymerase sigma-70 region 2" evidence="6">
    <location>
        <begin position="21"/>
        <end position="86"/>
    </location>
</feature>
<keyword evidence="3" id="KW-0731">Sigma factor</keyword>
<organism evidence="8 9">
    <name type="scientific">Virgisporangium aurantiacum</name>
    <dbReference type="NCBI Taxonomy" id="175570"/>
    <lineage>
        <taxon>Bacteria</taxon>
        <taxon>Bacillati</taxon>
        <taxon>Actinomycetota</taxon>
        <taxon>Actinomycetes</taxon>
        <taxon>Micromonosporales</taxon>
        <taxon>Micromonosporaceae</taxon>
        <taxon>Virgisporangium</taxon>
    </lineage>
</organism>